<dbReference type="PANTHER" id="PTHR11001:SF2">
    <property type="entry name" value="MITOCHONDRIAL FISSION PROCESS PROTEIN 1"/>
    <property type="match status" value="1"/>
</dbReference>
<protein>
    <recommendedName>
        <fullName evidence="2">Mitochondrial fission process protein 1</fullName>
    </recommendedName>
    <alternativeName>
        <fullName evidence="3">Mitochondrial 18 kDa protein</fullName>
    </alternativeName>
</protein>
<sequence>MGKSDYLKPLDKSSNIKECTPIGSETGNLDRNEPIQDGDCVCNLGNEEGDKIPACYRYAAYGNRIKTVLNASVKSASRYLAYTSDIGESFRPVIPRFVVRLGYAISWAYVLTDVSYHTWKAKLRQEGRFRPGLMPWNRAPPANPETAKIAATDERDWRVVAVKETVFQSVASMGLPAFTIHTVVSHSGFLYKNFCNPKIRKFGPVANGLAIVPFLPFMYDKPCEVAIEWLTEKAEEAYEKRHKPKNE</sequence>
<dbReference type="EMBL" id="WIXP02000008">
    <property type="protein sequence ID" value="KAF6206770.1"/>
    <property type="molecule type" value="Genomic_DNA"/>
</dbReference>
<dbReference type="Pfam" id="PF10558">
    <property type="entry name" value="MTP18"/>
    <property type="match status" value="1"/>
</dbReference>
<dbReference type="InterPro" id="IPR019560">
    <property type="entry name" value="Mitochondrial_18_kDa_protein"/>
</dbReference>
<name>A0A8S9XCH9_APOLU</name>
<evidence type="ECO:0000313" key="4">
    <source>
        <dbReference type="EMBL" id="KAF6206770.1"/>
    </source>
</evidence>
<keyword evidence="5" id="KW-1185">Reference proteome</keyword>
<dbReference type="GO" id="GO:0005739">
    <property type="term" value="C:mitochondrion"/>
    <property type="evidence" value="ECO:0007669"/>
    <property type="project" value="TreeGrafter"/>
</dbReference>
<proteinExistence type="inferred from homology"/>
<dbReference type="Proteomes" id="UP000466442">
    <property type="component" value="Unassembled WGS sequence"/>
</dbReference>
<evidence type="ECO:0000256" key="1">
    <source>
        <dbReference type="ARBA" id="ARBA00009224"/>
    </source>
</evidence>
<organism evidence="4 5">
    <name type="scientific">Apolygus lucorum</name>
    <name type="common">Small green plant bug</name>
    <name type="synonym">Lygocoris lucorum</name>
    <dbReference type="NCBI Taxonomy" id="248454"/>
    <lineage>
        <taxon>Eukaryota</taxon>
        <taxon>Metazoa</taxon>
        <taxon>Ecdysozoa</taxon>
        <taxon>Arthropoda</taxon>
        <taxon>Hexapoda</taxon>
        <taxon>Insecta</taxon>
        <taxon>Pterygota</taxon>
        <taxon>Neoptera</taxon>
        <taxon>Paraneoptera</taxon>
        <taxon>Hemiptera</taxon>
        <taxon>Heteroptera</taxon>
        <taxon>Panheteroptera</taxon>
        <taxon>Cimicomorpha</taxon>
        <taxon>Miridae</taxon>
        <taxon>Mirini</taxon>
        <taxon>Apolygus</taxon>
    </lineage>
</organism>
<evidence type="ECO:0000313" key="5">
    <source>
        <dbReference type="Proteomes" id="UP000466442"/>
    </source>
</evidence>
<evidence type="ECO:0000256" key="3">
    <source>
        <dbReference type="ARBA" id="ARBA00029631"/>
    </source>
</evidence>
<dbReference type="OrthoDB" id="424969at2759"/>
<comment type="caution">
    <text evidence="4">The sequence shown here is derived from an EMBL/GenBank/DDBJ whole genome shotgun (WGS) entry which is preliminary data.</text>
</comment>
<dbReference type="PANTHER" id="PTHR11001">
    <property type="entry name" value="MITOCHONDRIAL FISSION PROCESS PROTEIN 1"/>
    <property type="match status" value="1"/>
</dbReference>
<gene>
    <name evidence="4" type="ORF">GE061_018006</name>
</gene>
<dbReference type="GO" id="GO:0000266">
    <property type="term" value="P:mitochondrial fission"/>
    <property type="evidence" value="ECO:0007669"/>
    <property type="project" value="TreeGrafter"/>
</dbReference>
<dbReference type="AlphaFoldDB" id="A0A8S9XCH9"/>
<comment type="similarity">
    <text evidence="1">Belongs to the MTFP1 family.</text>
</comment>
<accession>A0A8S9XCH9</accession>
<evidence type="ECO:0000256" key="2">
    <source>
        <dbReference type="ARBA" id="ARBA00017835"/>
    </source>
</evidence>
<reference evidence="4" key="1">
    <citation type="journal article" date="2021" name="Mol. Ecol. Resour.">
        <title>Apolygus lucorum genome provides insights into omnivorousness and mesophyll feeding.</title>
        <authorList>
            <person name="Liu Y."/>
            <person name="Liu H."/>
            <person name="Wang H."/>
            <person name="Huang T."/>
            <person name="Liu B."/>
            <person name="Yang B."/>
            <person name="Yin L."/>
            <person name="Li B."/>
            <person name="Zhang Y."/>
            <person name="Zhang S."/>
            <person name="Jiang F."/>
            <person name="Zhang X."/>
            <person name="Ren Y."/>
            <person name="Wang B."/>
            <person name="Wang S."/>
            <person name="Lu Y."/>
            <person name="Wu K."/>
            <person name="Fan W."/>
            <person name="Wang G."/>
        </authorList>
    </citation>
    <scope>NUCLEOTIDE SEQUENCE</scope>
    <source>
        <strain evidence="4">12Hb</strain>
    </source>
</reference>